<feature type="region of interest" description="Disordered" evidence="1">
    <location>
        <begin position="28"/>
        <end position="126"/>
    </location>
</feature>
<dbReference type="STRING" id="442562.Rumeso_00266"/>
<dbReference type="Proteomes" id="UP000019666">
    <property type="component" value="Unassembled WGS sequence"/>
</dbReference>
<feature type="compositionally biased region" description="Low complexity" evidence="1">
    <location>
        <begin position="84"/>
        <end position="126"/>
    </location>
</feature>
<protein>
    <submittedName>
        <fullName evidence="3">Uncharacterized protein</fullName>
    </submittedName>
</protein>
<feature type="chain" id="PRO_5001496285" evidence="2">
    <location>
        <begin position="33"/>
        <end position="341"/>
    </location>
</feature>
<dbReference type="EMBL" id="AOSK01000010">
    <property type="protein sequence ID" value="EYD78135.1"/>
    <property type="molecule type" value="Genomic_DNA"/>
</dbReference>
<sequence>MTDKPTPSSPRLWRGLGLGAAALGLAAGPAAALSPSAPQAPSAQSPLWHVQAESGEQGEAAEAGEAGEQGEASAESGEADEAAAETGEAGEAPAAEAGEAGESGEAAAPAPADQGGEAGEAGESGAMASENPSVAILGALGLIEGHLRMGHELAQAGSADGAATHTGHPRGEVYETLEPLLEAQGLPGFEEELETLENAQIGGGTPEEAQAAYDAVLARVNATREAMAATPADQFAALSALLQAAAREYASGIQGGAVAELEEYQDARGFVAVARDQLQALAGSSDAKVADAASDALAALAETDPLFPALVPEDGAAFPGDASEVLYGAAARVELAGLQVR</sequence>
<dbReference type="HOGENOM" id="CLU_070067_0_0_5"/>
<gene>
    <name evidence="3" type="ORF">Rumeso_00266</name>
</gene>
<evidence type="ECO:0000313" key="4">
    <source>
        <dbReference type="Proteomes" id="UP000019666"/>
    </source>
</evidence>
<feature type="compositionally biased region" description="Low complexity" evidence="1">
    <location>
        <begin position="28"/>
        <end position="76"/>
    </location>
</feature>
<accession>A0A017HUZ0</accession>
<evidence type="ECO:0000256" key="1">
    <source>
        <dbReference type="SAM" id="MobiDB-lite"/>
    </source>
</evidence>
<dbReference type="RefSeq" id="WP_037284685.1">
    <property type="nucleotide sequence ID" value="NZ_KK088644.1"/>
</dbReference>
<name>A0A017HUZ0_9RHOB</name>
<proteinExistence type="predicted"/>
<evidence type="ECO:0000256" key="2">
    <source>
        <dbReference type="SAM" id="SignalP"/>
    </source>
</evidence>
<dbReference type="PATRIC" id="fig|442562.3.peg.266"/>
<keyword evidence="4" id="KW-1185">Reference proteome</keyword>
<dbReference type="AlphaFoldDB" id="A0A017HUZ0"/>
<organism evidence="3 4">
    <name type="scientific">Rubellimicrobium mesophilum DSM 19309</name>
    <dbReference type="NCBI Taxonomy" id="442562"/>
    <lineage>
        <taxon>Bacteria</taxon>
        <taxon>Pseudomonadati</taxon>
        <taxon>Pseudomonadota</taxon>
        <taxon>Alphaproteobacteria</taxon>
        <taxon>Rhodobacterales</taxon>
        <taxon>Roseobacteraceae</taxon>
        <taxon>Rubellimicrobium</taxon>
    </lineage>
</organism>
<comment type="caution">
    <text evidence="3">The sequence shown here is derived from an EMBL/GenBank/DDBJ whole genome shotgun (WGS) entry which is preliminary data.</text>
</comment>
<reference evidence="3 4" key="1">
    <citation type="submission" date="2013-02" db="EMBL/GenBank/DDBJ databases">
        <authorList>
            <person name="Fiebig A."/>
            <person name="Goeker M."/>
            <person name="Klenk H.-P.P."/>
        </authorList>
    </citation>
    <scope>NUCLEOTIDE SEQUENCE [LARGE SCALE GENOMIC DNA]</scope>
    <source>
        <strain evidence="3 4">DSM 19309</strain>
    </source>
</reference>
<keyword evidence="2" id="KW-0732">Signal</keyword>
<evidence type="ECO:0000313" key="3">
    <source>
        <dbReference type="EMBL" id="EYD78135.1"/>
    </source>
</evidence>
<dbReference type="OrthoDB" id="65747at2"/>
<feature type="signal peptide" evidence="2">
    <location>
        <begin position="1"/>
        <end position="32"/>
    </location>
</feature>